<sequence>MVLRAASGADGMHASNASKNHISRGCASISLHISQIGSRSVKQCFIFHLQVGRTAECLPEDVASYQCIVGWIAFRVAIEARRGRDELMQTRSQTRRFVDSSRGRAVNRRTRGVRPDVSARKDVHSGDGLPFACSV</sequence>
<dbReference type="AlphaFoldDB" id="A0A4C1SSA9"/>
<proteinExistence type="predicted"/>
<name>A0A4C1SSA9_EUMVA</name>
<evidence type="ECO:0000313" key="2">
    <source>
        <dbReference type="EMBL" id="GBP04796.1"/>
    </source>
</evidence>
<feature type="region of interest" description="Disordered" evidence="1">
    <location>
        <begin position="98"/>
        <end position="121"/>
    </location>
</feature>
<dbReference type="EMBL" id="BGZK01003819">
    <property type="protein sequence ID" value="GBP04796.1"/>
    <property type="molecule type" value="Genomic_DNA"/>
</dbReference>
<evidence type="ECO:0000313" key="3">
    <source>
        <dbReference type="Proteomes" id="UP000299102"/>
    </source>
</evidence>
<comment type="caution">
    <text evidence="2">The sequence shown here is derived from an EMBL/GenBank/DDBJ whole genome shotgun (WGS) entry which is preliminary data.</text>
</comment>
<keyword evidence="3" id="KW-1185">Reference proteome</keyword>
<organism evidence="2 3">
    <name type="scientific">Eumeta variegata</name>
    <name type="common">Bagworm moth</name>
    <name type="synonym">Eumeta japonica</name>
    <dbReference type="NCBI Taxonomy" id="151549"/>
    <lineage>
        <taxon>Eukaryota</taxon>
        <taxon>Metazoa</taxon>
        <taxon>Ecdysozoa</taxon>
        <taxon>Arthropoda</taxon>
        <taxon>Hexapoda</taxon>
        <taxon>Insecta</taxon>
        <taxon>Pterygota</taxon>
        <taxon>Neoptera</taxon>
        <taxon>Endopterygota</taxon>
        <taxon>Lepidoptera</taxon>
        <taxon>Glossata</taxon>
        <taxon>Ditrysia</taxon>
        <taxon>Tineoidea</taxon>
        <taxon>Psychidae</taxon>
        <taxon>Oiketicinae</taxon>
        <taxon>Eumeta</taxon>
    </lineage>
</organism>
<protein>
    <submittedName>
        <fullName evidence="2">Uncharacterized protein</fullName>
    </submittedName>
</protein>
<gene>
    <name evidence="2" type="ORF">EVAR_60156_1</name>
</gene>
<evidence type="ECO:0000256" key="1">
    <source>
        <dbReference type="SAM" id="MobiDB-lite"/>
    </source>
</evidence>
<dbReference type="Proteomes" id="UP000299102">
    <property type="component" value="Unassembled WGS sequence"/>
</dbReference>
<reference evidence="2 3" key="1">
    <citation type="journal article" date="2019" name="Commun. Biol.">
        <title>The bagworm genome reveals a unique fibroin gene that provides high tensile strength.</title>
        <authorList>
            <person name="Kono N."/>
            <person name="Nakamura H."/>
            <person name="Ohtoshi R."/>
            <person name="Tomita M."/>
            <person name="Numata K."/>
            <person name="Arakawa K."/>
        </authorList>
    </citation>
    <scope>NUCLEOTIDE SEQUENCE [LARGE SCALE GENOMIC DNA]</scope>
</reference>
<accession>A0A4C1SSA9</accession>